<dbReference type="Proteomes" id="UP000644693">
    <property type="component" value="Unassembled WGS sequence"/>
</dbReference>
<evidence type="ECO:0000313" key="1">
    <source>
        <dbReference type="EMBL" id="GHD27764.1"/>
    </source>
</evidence>
<dbReference type="EMBL" id="BMYM01000001">
    <property type="protein sequence ID" value="GHD27764.1"/>
    <property type="molecule type" value="Genomic_DNA"/>
</dbReference>
<sequence>MCQMTNPKAYKRYRTEFTQEAVHRAAEEGTTDKAVIGPRFSQRLKIGESGHVPFHLVADIDRW</sequence>
<keyword evidence="2" id="KW-1185">Reference proteome</keyword>
<protein>
    <submittedName>
        <fullName evidence="1">Uncharacterized protein</fullName>
    </submittedName>
</protein>
<evidence type="ECO:0000313" key="2">
    <source>
        <dbReference type="Proteomes" id="UP000644693"/>
    </source>
</evidence>
<comment type="caution">
    <text evidence="1">The sequence shown here is derived from an EMBL/GenBank/DDBJ whole genome shotgun (WGS) entry which is preliminary data.</text>
</comment>
<proteinExistence type="predicted"/>
<name>A0A919CI64_9GAMM</name>
<dbReference type="AlphaFoldDB" id="A0A919CI64"/>
<accession>A0A919CI64</accession>
<reference evidence="1" key="1">
    <citation type="journal article" date="2014" name="Int. J. Syst. Evol. Microbiol.">
        <title>Complete genome sequence of Corynebacterium casei LMG S-19264T (=DSM 44701T), isolated from a smear-ripened cheese.</title>
        <authorList>
            <consortium name="US DOE Joint Genome Institute (JGI-PGF)"/>
            <person name="Walter F."/>
            <person name="Albersmeier A."/>
            <person name="Kalinowski J."/>
            <person name="Ruckert C."/>
        </authorList>
    </citation>
    <scope>NUCLEOTIDE SEQUENCE</scope>
    <source>
        <strain evidence="1">KCTC 23430</strain>
    </source>
</reference>
<gene>
    <name evidence="1" type="ORF">GCM10007053_06460</name>
</gene>
<reference evidence="1" key="2">
    <citation type="submission" date="2020-09" db="EMBL/GenBank/DDBJ databases">
        <authorList>
            <person name="Sun Q."/>
            <person name="Kim S."/>
        </authorList>
    </citation>
    <scope>NUCLEOTIDE SEQUENCE</scope>
    <source>
        <strain evidence="1">KCTC 23430</strain>
    </source>
</reference>
<organism evidence="1 2">
    <name type="scientific">Parahalioglobus pacificus</name>
    <dbReference type="NCBI Taxonomy" id="930806"/>
    <lineage>
        <taxon>Bacteria</taxon>
        <taxon>Pseudomonadati</taxon>
        <taxon>Pseudomonadota</taxon>
        <taxon>Gammaproteobacteria</taxon>
        <taxon>Cellvibrionales</taxon>
        <taxon>Halieaceae</taxon>
        <taxon>Parahalioglobus</taxon>
    </lineage>
</organism>